<feature type="domain" description="DNA helicase Pif1-like 2B" evidence="1">
    <location>
        <begin position="123"/>
        <end position="163"/>
    </location>
</feature>
<dbReference type="InterPro" id="IPR027417">
    <property type="entry name" value="P-loop_NTPase"/>
</dbReference>
<dbReference type="EMBL" id="CACVKT020006800">
    <property type="protein sequence ID" value="CAC5403646.1"/>
    <property type="molecule type" value="Genomic_DNA"/>
</dbReference>
<accession>A0A6J8D6Q9</accession>
<evidence type="ECO:0000313" key="3">
    <source>
        <dbReference type="Proteomes" id="UP000507470"/>
    </source>
</evidence>
<gene>
    <name evidence="2" type="ORF">MCOR_37521</name>
</gene>
<protein>
    <recommendedName>
        <fullName evidence="1">DNA helicase Pif1-like 2B domain-containing protein</fullName>
    </recommendedName>
</protein>
<dbReference type="InterPro" id="IPR049163">
    <property type="entry name" value="Pif1-like_2B_dom"/>
</dbReference>
<dbReference type="Pfam" id="PF21530">
    <property type="entry name" value="Pif1_2B_dom"/>
    <property type="match status" value="1"/>
</dbReference>
<evidence type="ECO:0000313" key="2">
    <source>
        <dbReference type="EMBL" id="CAC5403646.1"/>
    </source>
</evidence>
<keyword evidence="3" id="KW-1185">Reference proteome</keyword>
<reference evidence="2 3" key="1">
    <citation type="submission" date="2020-06" db="EMBL/GenBank/DDBJ databases">
        <authorList>
            <person name="Li R."/>
            <person name="Bekaert M."/>
        </authorList>
    </citation>
    <scope>NUCLEOTIDE SEQUENCE [LARGE SCALE GENOMIC DNA]</scope>
    <source>
        <strain evidence="3">wild</strain>
    </source>
</reference>
<name>A0A6J8D6Q9_MYTCO</name>
<sequence>MRVRSNGHSNNQADFENFLLRIGNGQEKLYSNIGSAKIQLPKDLCICLDKNGLKTLPHKLYGDILKTSEYSKFTDRAILTTTIDDVDTINTMVMDMFPSAHSKTYLSADTVEDEFTGHLYPTEFLNSITRSGTPPHKLTLKKHAPIMLLRNLNPAAGLRNGTTTLHMQETLSSFRESP</sequence>
<dbReference type="Proteomes" id="UP000507470">
    <property type="component" value="Unassembled WGS sequence"/>
</dbReference>
<dbReference type="PANTHER" id="PTHR10492">
    <property type="match status" value="1"/>
</dbReference>
<dbReference type="PANTHER" id="PTHR10492:SF57">
    <property type="entry name" value="ATP-DEPENDENT DNA HELICASE"/>
    <property type="match status" value="1"/>
</dbReference>
<dbReference type="AlphaFoldDB" id="A0A6J8D6Q9"/>
<dbReference type="SUPFAM" id="SSF52540">
    <property type="entry name" value="P-loop containing nucleoside triphosphate hydrolases"/>
    <property type="match status" value="1"/>
</dbReference>
<dbReference type="OrthoDB" id="6157906at2759"/>
<organism evidence="2 3">
    <name type="scientific">Mytilus coruscus</name>
    <name type="common">Sea mussel</name>
    <dbReference type="NCBI Taxonomy" id="42192"/>
    <lineage>
        <taxon>Eukaryota</taxon>
        <taxon>Metazoa</taxon>
        <taxon>Spiralia</taxon>
        <taxon>Lophotrochozoa</taxon>
        <taxon>Mollusca</taxon>
        <taxon>Bivalvia</taxon>
        <taxon>Autobranchia</taxon>
        <taxon>Pteriomorphia</taxon>
        <taxon>Mytilida</taxon>
        <taxon>Mytiloidea</taxon>
        <taxon>Mytilidae</taxon>
        <taxon>Mytilinae</taxon>
        <taxon>Mytilus</taxon>
    </lineage>
</organism>
<proteinExistence type="predicted"/>
<evidence type="ECO:0000259" key="1">
    <source>
        <dbReference type="Pfam" id="PF21530"/>
    </source>
</evidence>